<dbReference type="RefSeq" id="XP_019759926.1">
    <property type="nucleotide sequence ID" value="XM_019904367.2"/>
</dbReference>
<evidence type="ECO:0000256" key="6">
    <source>
        <dbReference type="ARBA" id="ARBA00023170"/>
    </source>
</evidence>
<name>A0AAR5PFU6_DENPD</name>
<feature type="chain" id="PRO_5044712604" description="Ionotropic receptor" evidence="9">
    <location>
        <begin position="18"/>
        <end position="558"/>
    </location>
</feature>
<sequence>MLLGAVVFLLALLGVEGKIRIQLPTSSQCLREVLAHVGPTRSIQILSGDYADLKGQTLIGAPSLAEAPQVYWIASQSSEQLNVTLKALVEAPEYKSATFVIVADPTTEQSAVDILWKFRLLDSLVVSSQGIFTVALIKCGATVRAKKVGSCTSPDLQEFDFKQAFLGCPLKVLWVRYPPYMYEPNQTSGWKGIFVDFLEAVGHGLQRPIQLAPSDADYLDEVYQGYSYDSVLRDLQEADLFIGTADTRTAELFYLSPIIVSDYVTMLAPRALVDYWSHLRRALSLTLLILFGAMFFSMAAVLFGLSQLRDGASRVADIVMLLYGVSMGLSGHARLSDYSPLRLFLGLFLVVLMVLSFYLQATLTSVLSGPTYEPSISSIEELVESGLPLKLTELFKLVFEFGTGSYQKPHMSELAKRIEVLDEPLLLNVLDAMIRDRNFATLMINAFMFMRPNLEGTFGSFPVGNIDLCFAMGKNSYASPPLNAWIARALETGFFEKFKRLHHFELALKWNVEAAGRTFVVSWGQIAPALKVLGYGYGSAFLVLVLELLLAQLHSRLK</sequence>
<dbReference type="InterPro" id="IPR052192">
    <property type="entry name" value="Insect_Ionotropic_Sensory_Rcpt"/>
</dbReference>
<dbReference type="PANTHER" id="PTHR42643">
    <property type="entry name" value="IONOTROPIC RECEPTOR 20A-RELATED"/>
    <property type="match status" value="1"/>
</dbReference>
<feature type="signal peptide" evidence="9">
    <location>
        <begin position="1"/>
        <end position="17"/>
    </location>
</feature>
<dbReference type="PANTHER" id="PTHR42643:SF38">
    <property type="entry name" value="IONOTROPIC RECEPTOR 100A"/>
    <property type="match status" value="1"/>
</dbReference>
<evidence type="ECO:0000256" key="4">
    <source>
        <dbReference type="ARBA" id="ARBA00022989"/>
    </source>
</evidence>
<evidence type="ECO:0008006" key="12">
    <source>
        <dbReference type="Google" id="ProtNLM"/>
    </source>
</evidence>
<evidence type="ECO:0000256" key="3">
    <source>
        <dbReference type="ARBA" id="ARBA00022692"/>
    </source>
</evidence>
<accession>A0AAR5PFU6</accession>
<evidence type="ECO:0000256" key="7">
    <source>
        <dbReference type="ARBA" id="ARBA00023180"/>
    </source>
</evidence>
<evidence type="ECO:0000256" key="5">
    <source>
        <dbReference type="ARBA" id="ARBA00023136"/>
    </source>
</evidence>
<evidence type="ECO:0000313" key="11">
    <source>
        <dbReference type="Proteomes" id="UP000019118"/>
    </source>
</evidence>
<reference evidence="11" key="1">
    <citation type="journal article" date="2013" name="Genome Biol.">
        <title>Draft genome of the mountain pine beetle, Dendroctonus ponderosae Hopkins, a major forest pest.</title>
        <authorList>
            <person name="Keeling C.I."/>
            <person name="Yuen M.M."/>
            <person name="Liao N.Y."/>
            <person name="Docking T.R."/>
            <person name="Chan S.K."/>
            <person name="Taylor G.A."/>
            <person name="Palmquist D.L."/>
            <person name="Jackman S.D."/>
            <person name="Nguyen A."/>
            <person name="Li M."/>
            <person name="Henderson H."/>
            <person name="Janes J.K."/>
            <person name="Zhao Y."/>
            <person name="Pandoh P."/>
            <person name="Moore R."/>
            <person name="Sperling F.A."/>
            <person name="Huber D.P."/>
            <person name="Birol I."/>
            <person name="Jones S.J."/>
            <person name="Bohlmann J."/>
        </authorList>
    </citation>
    <scope>NUCLEOTIDE SEQUENCE</scope>
</reference>
<dbReference type="GO" id="GO:0005886">
    <property type="term" value="C:plasma membrane"/>
    <property type="evidence" value="ECO:0007669"/>
    <property type="project" value="UniProtKB-SubCell"/>
</dbReference>
<dbReference type="SUPFAM" id="SSF53850">
    <property type="entry name" value="Periplasmic binding protein-like II"/>
    <property type="match status" value="1"/>
</dbReference>
<keyword evidence="7" id="KW-0325">Glycoprotein</keyword>
<feature type="transmembrane region" description="Helical" evidence="8">
    <location>
        <begin position="341"/>
        <end position="359"/>
    </location>
</feature>
<keyword evidence="6" id="KW-0675">Receptor</keyword>
<dbReference type="Proteomes" id="UP000019118">
    <property type="component" value="Unassembled WGS sequence"/>
</dbReference>
<feature type="transmembrane region" description="Helical" evidence="8">
    <location>
        <begin position="285"/>
        <end position="305"/>
    </location>
</feature>
<dbReference type="EnsemblMetazoa" id="XM_019904367.1">
    <property type="protein sequence ID" value="XP_019759926.1"/>
    <property type="gene ID" value="LOC109537574"/>
</dbReference>
<dbReference type="EnsemblMetazoa" id="XM_019904366.1">
    <property type="protein sequence ID" value="XP_019759925.1"/>
    <property type="gene ID" value="LOC109537574"/>
</dbReference>
<feature type="transmembrane region" description="Helical" evidence="8">
    <location>
        <begin position="532"/>
        <end position="551"/>
    </location>
</feature>
<keyword evidence="3 8" id="KW-0812">Transmembrane</keyword>
<keyword evidence="4 8" id="KW-1133">Transmembrane helix</keyword>
<keyword evidence="5 8" id="KW-0472">Membrane</keyword>
<dbReference type="KEGG" id="dpa:109537574"/>
<protein>
    <recommendedName>
        <fullName evidence="12">Ionotropic receptor</fullName>
    </recommendedName>
</protein>
<organism evidence="10 11">
    <name type="scientific">Dendroctonus ponderosae</name>
    <name type="common">Mountain pine beetle</name>
    <dbReference type="NCBI Taxonomy" id="77166"/>
    <lineage>
        <taxon>Eukaryota</taxon>
        <taxon>Metazoa</taxon>
        <taxon>Ecdysozoa</taxon>
        <taxon>Arthropoda</taxon>
        <taxon>Hexapoda</taxon>
        <taxon>Insecta</taxon>
        <taxon>Pterygota</taxon>
        <taxon>Neoptera</taxon>
        <taxon>Endopterygota</taxon>
        <taxon>Coleoptera</taxon>
        <taxon>Polyphaga</taxon>
        <taxon>Cucujiformia</taxon>
        <taxon>Curculionidae</taxon>
        <taxon>Scolytinae</taxon>
        <taxon>Dendroctonus</taxon>
    </lineage>
</organism>
<feature type="transmembrane region" description="Helical" evidence="8">
    <location>
        <begin position="311"/>
        <end position="329"/>
    </location>
</feature>
<dbReference type="AlphaFoldDB" id="A0AAR5PFU6"/>
<comment type="subcellular location">
    <subcellularLocation>
        <location evidence="1">Cell membrane</location>
        <topology evidence="1">Multi-pass membrane protein</topology>
    </subcellularLocation>
</comment>
<evidence type="ECO:0000256" key="9">
    <source>
        <dbReference type="SAM" id="SignalP"/>
    </source>
</evidence>
<dbReference type="GeneID" id="109537574"/>
<proteinExistence type="predicted"/>
<reference evidence="10" key="2">
    <citation type="submission" date="2024-08" db="UniProtKB">
        <authorList>
            <consortium name="EnsemblMetazoa"/>
        </authorList>
    </citation>
    <scope>IDENTIFICATION</scope>
</reference>
<evidence type="ECO:0000256" key="1">
    <source>
        <dbReference type="ARBA" id="ARBA00004651"/>
    </source>
</evidence>
<keyword evidence="11" id="KW-1185">Reference proteome</keyword>
<evidence type="ECO:0000313" key="10">
    <source>
        <dbReference type="EnsemblMetazoa" id="XP_019759925.1"/>
    </source>
</evidence>
<evidence type="ECO:0000256" key="8">
    <source>
        <dbReference type="SAM" id="Phobius"/>
    </source>
</evidence>
<keyword evidence="9" id="KW-0732">Signal</keyword>
<evidence type="ECO:0000256" key="2">
    <source>
        <dbReference type="ARBA" id="ARBA00022475"/>
    </source>
</evidence>
<keyword evidence="2" id="KW-1003">Cell membrane</keyword>